<evidence type="ECO:0000313" key="2">
    <source>
        <dbReference type="Proteomes" id="UP000249723"/>
    </source>
</evidence>
<evidence type="ECO:0000313" key="1">
    <source>
        <dbReference type="EMBL" id="SCZ94139.1"/>
    </source>
</evidence>
<dbReference type="AlphaFoldDB" id="A0A2X0LJD0"/>
<organism evidence="1 2">
    <name type="scientific">Microbotryum saponariae</name>
    <dbReference type="NCBI Taxonomy" id="289078"/>
    <lineage>
        <taxon>Eukaryota</taxon>
        <taxon>Fungi</taxon>
        <taxon>Dikarya</taxon>
        <taxon>Basidiomycota</taxon>
        <taxon>Pucciniomycotina</taxon>
        <taxon>Microbotryomycetes</taxon>
        <taxon>Microbotryales</taxon>
        <taxon>Microbotryaceae</taxon>
        <taxon>Microbotryum</taxon>
    </lineage>
</organism>
<dbReference type="OrthoDB" id="2532326at2759"/>
<accession>A0A2X0LJD0</accession>
<dbReference type="EMBL" id="FMWP01000052">
    <property type="protein sequence ID" value="SCZ94139.1"/>
    <property type="molecule type" value="Genomic_DNA"/>
</dbReference>
<keyword evidence="2" id="KW-1185">Reference proteome</keyword>
<reference evidence="2" key="1">
    <citation type="submission" date="2016-10" db="EMBL/GenBank/DDBJ databases">
        <authorList>
            <person name="Jeantristanb JTB J.-T."/>
            <person name="Ricardo R."/>
        </authorList>
    </citation>
    <scope>NUCLEOTIDE SEQUENCE [LARGE SCALE GENOMIC DNA]</scope>
</reference>
<proteinExistence type="predicted"/>
<name>A0A2X0LJD0_9BASI</name>
<protein>
    <submittedName>
        <fullName evidence="1">BZ3500_MvSof-1268-A1-R1_Chr12-2g03712 protein</fullName>
    </submittedName>
</protein>
<gene>
    <name evidence="1" type="ORF">BZ3500_MVSOF-1268-A1-R1_CHR12-2G03712</name>
</gene>
<dbReference type="Proteomes" id="UP000249723">
    <property type="component" value="Unassembled WGS sequence"/>
</dbReference>
<sequence length="72" mass="8670">MARRPPKAQIVREYYNGKVVIQVRDDGTVTEKNYNHVIQGLNGLYKNPKFPEMKDDAQDRMYRLAMDYYRYH</sequence>